<organism evidence="1">
    <name type="scientific">Rhizophora mucronata</name>
    <name type="common">Asiatic mangrove</name>
    <dbReference type="NCBI Taxonomy" id="61149"/>
    <lineage>
        <taxon>Eukaryota</taxon>
        <taxon>Viridiplantae</taxon>
        <taxon>Streptophyta</taxon>
        <taxon>Embryophyta</taxon>
        <taxon>Tracheophyta</taxon>
        <taxon>Spermatophyta</taxon>
        <taxon>Magnoliopsida</taxon>
        <taxon>eudicotyledons</taxon>
        <taxon>Gunneridae</taxon>
        <taxon>Pentapetalae</taxon>
        <taxon>rosids</taxon>
        <taxon>fabids</taxon>
        <taxon>Malpighiales</taxon>
        <taxon>Rhizophoraceae</taxon>
        <taxon>Rhizophora</taxon>
    </lineage>
</organism>
<accession>A0A2P2QQ24</accession>
<dbReference type="EMBL" id="GGEC01088490">
    <property type="protein sequence ID" value="MBX68974.1"/>
    <property type="molecule type" value="Transcribed_RNA"/>
</dbReference>
<protein>
    <submittedName>
        <fullName evidence="1">Uncharacterized protein</fullName>
    </submittedName>
</protein>
<evidence type="ECO:0000313" key="1">
    <source>
        <dbReference type="EMBL" id="MBX68974.1"/>
    </source>
</evidence>
<name>A0A2P2QQ24_RHIMU</name>
<proteinExistence type="predicted"/>
<dbReference type="AlphaFoldDB" id="A0A2P2QQ24"/>
<sequence length="38" mass="4436">MTVISYVISMATTDIALSYNIYRFNEDYIFPTSHFTIP</sequence>
<reference evidence="1" key="1">
    <citation type="submission" date="2018-02" db="EMBL/GenBank/DDBJ databases">
        <title>Rhizophora mucronata_Transcriptome.</title>
        <authorList>
            <person name="Meera S.P."/>
            <person name="Sreeshan A."/>
            <person name="Augustine A."/>
        </authorList>
    </citation>
    <scope>NUCLEOTIDE SEQUENCE</scope>
    <source>
        <tissue evidence="1">Leaf</tissue>
    </source>
</reference>